<dbReference type="SUPFAM" id="SSF55785">
    <property type="entry name" value="PYP-like sensor domain (PAS domain)"/>
    <property type="match status" value="1"/>
</dbReference>
<dbReference type="EMBL" id="PQWO01000029">
    <property type="protein sequence ID" value="PZD70713.1"/>
    <property type="molecule type" value="Genomic_DNA"/>
</dbReference>
<dbReference type="SMART" id="SM00387">
    <property type="entry name" value="HATPase_c"/>
    <property type="match status" value="1"/>
</dbReference>
<evidence type="ECO:0000256" key="6">
    <source>
        <dbReference type="ARBA" id="ARBA00022692"/>
    </source>
</evidence>
<dbReference type="PROSITE" id="PS50839">
    <property type="entry name" value="CHASE"/>
    <property type="match status" value="1"/>
</dbReference>
<dbReference type="FunFam" id="3.30.565.10:FF:000006">
    <property type="entry name" value="Sensor histidine kinase WalK"/>
    <property type="match status" value="1"/>
</dbReference>
<evidence type="ECO:0000256" key="7">
    <source>
        <dbReference type="ARBA" id="ARBA00022777"/>
    </source>
</evidence>
<feature type="domain" description="PAC" evidence="15">
    <location>
        <begin position="442"/>
        <end position="494"/>
    </location>
</feature>
<dbReference type="InterPro" id="IPR036890">
    <property type="entry name" value="HATPase_C_sf"/>
</dbReference>
<feature type="coiled-coil region" evidence="11">
    <location>
        <begin position="478"/>
        <end position="505"/>
    </location>
</feature>
<dbReference type="NCBIfam" id="TIGR00229">
    <property type="entry name" value="sensory_box"/>
    <property type="match status" value="1"/>
</dbReference>
<keyword evidence="10 12" id="KW-0472">Membrane</keyword>
<gene>
    <name evidence="17" type="primary">cph1_16</name>
    <name evidence="17" type="ORF">C1752_09737</name>
</gene>
<dbReference type="SUPFAM" id="SSF47384">
    <property type="entry name" value="Homodimeric domain of signal transducing histidine kinase"/>
    <property type="match status" value="1"/>
</dbReference>
<feature type="domain" description="Histidine kinase" evidence="13">
    <location>
        <begin position="512"/>
        <end position="725"/>
    </location>
</feature>
<keyword evidence="6 12" id="KW-0812">Transmembrane</keyword>
<dbReference type="InterPro" id="IPR006189">
    <property type="entry name" value="CHASE_dom"/>
</dbReference>
<dbReference type="InterPro" id="IPR001610">
    <property type="entry name" value="PAC"/>
</dbReference>
<dbReference type="InterPro" id="IPR042240">
    <property type="entry name" value="CHASE_sf"/>
</dbReference>
<dbReference type="PANTHER" id="PTHR43304">
    <property type="entry name" value="PHYTOCHROME-LIKE PROTEIN CPH1"/>
    <property type="match status" value="1"/>
</dbReference>
<dbReference type="SUPFAM" id="SSF55874">
    <property type="entry name" value="ATPase domain of HSP90 chaperone/DNA topoisomerase II/histidine kinase"/>
    <property type="match status" value="1"/>
</dbReference>
<dbReference type="Pfam" id="PF00512">
    <property type="entry name" value="HisKA"/>
    <property type="match status" value="1"/>
</dbReference>
<dbReference type="Gene3D" id="1.10.287.130">
    <property type="match status" value="1"/>
</dbReference>
<dbReference type="InterPro" id="IPR035965">
    <property type="entry name" value="PAS-like_dom_sf"/>
</dbReference>
<dbReference type="GO" id="GO:0000155">
    <property type="term" value="F:phosphorelay sensor kinase activity"/>
    <property type="evidence" value="ECO:0007669"/>
    <property type="project" value="InterPro"/>
</dbReference>
<dbReference type="InterPro" id="IPR013655">
    <property type="entry name" value="PAS_fold_3"/>
</dbReference>
<evidence type="ECO:0000256" key="5">
    <source>
        <dbReference type="ARBA" id="ARBA00022679"/>
    </source>
</evidence>
<keyword evidence="5 17" id="KW-0808">Transferase</keyword>
<evidence type="ECO:0000259" key="13">
    <source>
        <dbReference type="PROSITE" id="PS50109"/>
    </source>
</evidence>
<keyword evidence="11" id="KW-0175">Coiled coil</keyword>
<dbReference type="GO" id="GO:0016020">
    <property type="term" value="C:membrane"/>
    <property type="evidence" value="ECO:0007669"/>
    <property type="project" value="UniProtKB-SubCell"/>
</dbReference>
<dbReference type="AlphaFoldDB" id="A0A2W1J8J6"/>
<dbReference type="PROSITE" id="PS50109">
    <property type="entry name" value="HIS_KIN"/>
    <property type="match status" value="1"/>
</dbReference>
<feature type="domain" description="PAS" evidence="14">
    <location>
        <begin position="369"/>
        <end position="439"/>
    </location>
</feature>
<evidence type="ECO:0000256" key="3">
    <source>
        <dbReference type="ARBA" id="ARBA00012438"/>
    </source>
</evidence>
<dbReference type="SMART" id="SM01079">
    <property type="entry name" value="CHASE"/>
    <property type="match status" value="1"/>
</dbReference>
<protein>
    <recommendedName>
        <fullName evidence="3">histidine kinase</fullName>
        <ecNumber evidence="3">2.7.13.3</ecNumber>
    </recommendedName>
</protein>
<evidence type="ECO:0000313" key="18">
    <source>
        <dbReference type="Proteomes" id="UP000248857"/>
    </source>
</evidence>
<feature type="domain" description="CHASE" evidence="16">
    <location>
        <begin position="81"/>
        <end position="318"/>
    </location>
</feature>
<dbReference type="InterPro" id="IPR052162">
    <property type="entry name" value="Sensor_kinase/Photoreceptor"/>
</dbReference>
<dbReference type="SMART" id="SM00091">
    <property type="entry name" value="PAS"/>
    <property type="match status" value="1"/>
</dbReference>
<evidence type="ECO:0000256" key="11">
    <source>
        <dbReference type="SAM" id="Coils"/>
    </source>
</evidence>
<sequence length="735" mass="83249">MQKQQSDVFLRTKKLSALPLAVTLCGVIALTFMAFWVVLQLEKSNRKKEFKLQASNAELSIQRALDRNIESIESIVALYNASETVERQEFQKFVEVRLLENSAIKALEWIPRIPSTERETYEQAARQEGFPNFQITERNLQGQIVRASQRLEYFPIYYIEPFQGNEPALGFDLASNPARLKAMNQARDQNQAIATAPIDLVQETLKGKKGILIFLPIFRQDQPINSIPARRQNLEGFTLSIFLIEDLMNRILDGTLPKGFEFYLLDQSLPQSEQLLYAASSTQKKTSGNFKGDIASTLQKGIYYTTTLDIAERKWLLIAKPNADSIVHQSSGLQWLVLASGGVVMLGSMANSLAQALERRQAASTLKKSEARFRALVTSAPVGIYQTSFQGECEFVNARWQAMTGLTIDEAMGTGWSHVLHPEDRERIWSEWSQATESGIEFESEYRFLTPQKKVVWVYGRAISLRDDAGTVTGYLGIVTDISDRKRAEEELQQLNQELSRSNQELGQFAYVASHDLQEPLRKIKSFTELLVKRYPEQGDEKAERYMNHIMDGTHRMQLLIRDLLTYSRAGRAELNIQTTDLNEILEGVKSDLAHIIAEREVQIDAQLLPTLSIDPSQMRQLFQNLISNAIKYCQADIPKVLIRVVQSEAFWTFTVQDNGIGIDPKYADRIFVIFQRLHNREAYSGTGIGLAVCKKIIERHGGKIWLDPSSQTGSTFMFTLPSKGQIQQQVKDGG</sequence>
<dbReference type="FunFam" id="3.30.450.20:FF:000099">
    <property type="entry name" value="Sensory box sensor histidine kinase"/>
    <property type="match status" value="1"/>
</dbReference>
<dbReference type="OrthoDB" id="524708at2"/>
<dbReference type="PANTHER" id="PTHR43304:SF1">
    <property type="entry name" value="PAC DOMAIN-CONTAINING PROTEIN"/>
    <property type="match status" value="1"/>
</dbReference>
<keyword evidence="18" id="KW-1185">Reference proteome</keyword>
<dbReference type="InterPro" id="IPR036097">
    <property type="entry name" value="HisK_dim/P_sf"/>
</dbReference>
<dbReference type="Pfam" id="PF03924">
    <property type="entry name" value="CHASE"/>
    <property type="match status" value="1"/>
</dbReference>
<dbReference type="Gene3D" id="3.30.450.20">
    <property type="entry name" value="PAS domain"/>
    <property type="match status" value="1"/>
</dbReference>
<name>A0A2W1J8J6_9CYAN</name>
<dbReference type="PROSITE" id="PS50112">
    <property type="entry name" value="PAS"/>
    <property type="match status" value="1"/>
</dbReference>
<dbReference type="Pfam" id="PF08447">
    <property type="entry name" value="PAS_3"/>
    <property type="match status" value="1"/>
</dbReference>
<comment type="caution">
    <text evidence="17">The sequence shown here is derived from an EMBL/GenBank/DDBJ whole genome shotgun (WGS) entry which is preliminary data.</text>
</comment>
<evidence type="ECO:0000259" key="14">
    <source>
        <dbReference type="PROSITE" id="PS50112"/>
    </source>
</evidence>
<dbReference type="CDD" id="cd00130">
    <property type="entry name" value="PAS"/>
    <property type="match status" value="1"/>
</dbReference>
<evidence type="ECO:0000256" key="12">
    <source>
        <dbReference type="SAM" id="Phobius"/>
    </source>
</evidence>
<dbReference type="InterPro" id="IPR000014">
    <property type="entry name" value="PAS"/>
</dbReference>
<evidence type="ECO:0000259" key="15">
    <source>
        <dbReference type="PROSITE" id="PS50113"/>
    </source>
</evidence>
<dbReference type="PRINTS" id="PR00344">
    <property type="entry name" value="BCTRLSENSOR"/>
</dbReference>
<dbReference type="SMART" id="SM00086">
    <property type="entry name" value="PAC"/>
    <property type="match status" value="1"/>
</dbReference>
<dbReference type="InterPro" id="IPR003594">
    <property type="entry name" value="HATPase_dom"/>
</dbReference>
<feature type="transmembrane region" description="Helical" evidence="12">
    <location>
        <begin position="20"/>
        <end position="39"/>
    </location>
</feature>
<keyword evidence="7" id="KW-0418">Kinase</keyword>
<keyword evidence="4" id="KW-0597">Phosphoprotein</keyword>
<accession>A0A2W1J8J6</accession>
<dbReference type="Gene3D" id="3.30.450.350">
    <property type="entry name" value="CHASE domain"/>
    <property type="match status" value="1"/>
</dbReference>
<proteinExistence type="predicted"/>
<evidence type="ECO:0000256" key="4">
    <source>
        <dbReference type="ARBA" id="ARBA00022553"/>
    </source>
</evidence>
<evidence type="ECO:0000256" key="1">
    <source>
        <dbReference type="ARBA" id="ARBA00000085"/>
    </source>
</evidence>
<dbReference type="InterPro" id="IPR000700">
    <property type="entry name" value="PAS-assoc_C"/>
</dbReference>
<dbReference type="EC" id="2.7.13.3" evidence="3"/>
<dbReference type="Pfam" id="PF02518">
    <property type="entry name" value="HATPase_c"/>
    <property type="match status" value="1"/>
</dbReference>
<evidence type="ECO:0000313" key="17">
    <source>
        <dbReference type="EMBL" id="PZD70713.1"/>
    </source>
</evidence>
<dbReference type="Gene3D" id="3.30.565.10">
    <property type="entry name" value="Histidine kinase-like ATPase, C-terminal domain"/>
    <property type="match status" value="1"/>
</dbReference>
<keyword evidence="8 12" id="KW-1133">Transmembrane helix</keyword>
<dbReference type="SMART" id="SM00388">
    <property type="entry name" value="HisKA"/>
    <property type="match status" value="1"/>
</dbReference>
<dbReference type="Proteomes" id="UP000248857">
    <property type="component" value="Unassembled WGS sequence"/>
</dbReference>
<dbReference type="RefSeq" id="WP_110988748.1">
    <property type="nucleotide sequence ID" value="NZ_CAWNWM010000029.1"/>
</dbReference>
<keyword evidence="9" id="KW-0902">Two-component regulatory system</keyword>
<dbReference type="InterPro" id="IPR003661">
    <property type="entry name" value="HisK_dim/P_dom"/>
</dbReference>
<evidence type="ECO:0000256" key="9">
    <source>
        <dbReference type="ARBA" id="ARBA00023012"/>
    </source>
</evidence>
<evidence type="ECO:0000256" key="2">
    <source>
        <dbReference type="ARBA" id="ARBA00004370"/>
    </source>
</evidence>
<comment type="catalytic activity">
    <reaction evidence="1">
        <text>ATP + protein L-histidine = ADP + protein N-phospho-L-histidine.</text>
        <dbReference type="EC" id="2.7.13.3"/>
    </reaction>
</comment>
<dbReference type="InterPro" id="IPR004358">
    <property type="entry name" value="Sig_transdc_His_kin-like_C"/>
</dbReference>
<evidence type="ECO:0000259" key="16">
    <source>
        <dbReference type="PROSITE" id="PS50839"/>
    </source>
</evidence>
<dbReference type="InterPro" id="IPR005467">
    <property type="entry name" value="His_kinase_dom"/>
</dbReference>
<evidence type="ECO:0000256" key="10">
    <source>
        <dbReference type="ARBA" id="ARBA00023136"/>
    </source>
</evidence>
<comment type="subcellular location">
    <subcellularLocation>
        <location evidence="2">Membrane</location>
    </subcellularLocation>
</comment>
<reference evidence="17 18" key="1">
    <citation type="journal article" date="2018" name="Sci. Rep.">
        <title>A novel species of the marine cyanobacterium Acaryochloris with a unique pigment content and lifestyle.</title>
        <authorList>
            <person name="Partensky F."/>
            <person name="Six C."/>
            <person name="Ratin M."/>
            <person name="Garczarek L."/>
            <person name="Vaulot D."/>
            <person name="Probert I."/>
            <person name="Calteau A."/>
            <person name="Gourvil P."/>
            <person name="Marie D."/>
            <person name="Grebert T."/>
            <person name="Bouchier C."/>
            <person name="Le Panse S."/>
            <person name="Gachenot M."/>
            <person name="Rodriguez F."/>
            <person name="Garrido J.L."/>
        </authorList>
    </citation>
    <scope>NUCLEOTIDE SEQUENCE [LARGE SCALE GENOMIC DNA]</scope>
    <source>
        <strain evidence="17 18">RCC1774</strain>
    </source>
</reference>
<organism evidence="17 18">
    <name type="scientific">Acaryochloris thomasi RCC1774</name>
    <dbReference type="NCBI Taxonomy" id="1764569"/>
    <lineage>
        <taxon>Bacteria</taxon>
        <taxon>Bacillati</taxon>
        <taxon>Cyanobacteriota</taxon>
        <taxon>Cyanophyceae</taxon>
        <taxon>Acaryochloridales</taxon>
        <taxon>Acaryochloridaceae</taxon>
        <taxon>Acaryochloris</taxon>
        <taxon>Acaryochloris thomasi</taxon>
    </lineage>
</organism>
<dbReference type="CDD" id="cd00082">
    <property type="entry name" value="HisKA"/>
    <property type="match status" value="1"/>
</dbReference>
<evidence type="ECO:0000256" key="8">
    <source>
        <dbReference type="ARBA" id="ARBA00022989"/>
    </source>
</evidence>
<dbReference type="PROSITE" id="PS50113">
    <property type="entry name" value="PAC"/>
    <property type="match status" value="1"/>
</dbReference>